<dbReference type="Gene3D" id="2.60.40.1610">
    <property type="entry name" value="Domain of unknown function DUF1254"/>
    <property type="match status" value="1"/>
</dbReference>
<organism evidence="4 5">
    <name type="scientific">Novosphingobium jiangmenense</name>
    <dbReference type="NCBI Taxonomy" id="2791981"/>
    <lineage>
        <taxon>Bacteria</taxon>
        <taxon>Pseudomonadati</taxon>
        <taxon>Pseudomonadota</taxon>
        <taxon>Alphaproteobacteria</taxon>
        <taxon>Sphingomonadales</taxon>
        <taxon>Sphingomonadaceae</taxon>
        <taxon>Novosphingobium</taxon>
    </lineage>
</organism>
<protein>
    <submittedName>
        <fullName evidence="4">DUF1254 domain-containing protein</fullName>
    </submittedName>
</protein>
<keyword evidence="1" id="KW-0732">Signal</keyword>
<feature type="domain" description="DUF1214" evidence="2">
    <location>
        <begin position="350"/>
        <end position="456"/>
    </location>
</feature>
<name>A0ABS0HJF0_9SPHN</name>
<dbReference type="Pfam" id="PF06742">
    <property type="entry name" value="DUF1214"/>
    <property type="match status" value="1"/>
</dbReference>
<dbReference type="PANTHER" id="PTHR36509:SF2">
    <property type="entry name" value="BLL3101 PROTEIN"/>
    <property type="match status" value="1"/>
</dbReference>
<dbReference type="RefSeq" id="WP_196276667.1">
    <property type="nucleotide sequence ID" value="NZ_JADQDC010000011.1"/>
</dbReference>
<dbReference type="Gene3D" id="2.60.120.600">
    <property type="entry name" value="Domain of unknown function DUF1214, C-terminal domain"/>
    <property type="match status" value="1"/>
</dbReference>
<dbReference type="Proteomes" id="UP000600799">
    <property type="component" value="Unassembled WGS sequence"/>
</dbReference>
<dbReference type="InterPro" id="IPR010621">
    <property type="entry name" value="DUF1214"/>
</dbReference>
<sequence length="474" mass="51067">MRTSLAGQGLAGLALLACTPAASASAPAYDPTLADQFQSARLEDMLPANPEARQALARARAFDATIYGTAAVLEYRQMYDQAVDKGNPLYVGFNAFAHGRALAGPGYKPFKTPNADTLYSNAWLDLRNGPVLFEVPDTAGRYFTANFLDIHGNASNISARTHGFKGGRFLIATTDWRGDVPEGTTLFRVSTPFTWILLRLLVQPSAKDLGAAQALQDRFRLQPVAGQALATDFPDGQDFSAAGFMRILDFVLRTCGHPVGEQALVHGFHPIGVAGRRTIAEALSDAATKAGIEQGFADAQGVVKASLNQTGSRPDGWTDPVDVGRYGSNYLYRAVINTRGTGANVIDENHPFSTFTDADGERLDGARSDYRMVLAPPPPARFFWSVTVYDTATRELVPNALGRYLIGDRTLGLKRAKDGSVTIVFSRNLHGHPKGANLLPIPDGPFNVVIRAQGPDPAITNGSWRPPPIRKVTE</sequence>
<dbReference type="InterPro" id="IPR037050">
    <property type="entry name" value="DUF1254_sf"/>
</dbReference>
<proteinExistence type="predicted"/>
<dbReference type="InterPro" id="IPR037049">
    <property type="entry name" value="DUF1214_C_sf"/>
</dbReference>
<evidence type="ECO:0000256" key="1">
    <source>
        <dbReference type="SAM" id="SignalP"/>
    </source>
</evidence>
<reference evidence="4 5" key="1">
    <citation type="submission" date="2020-11" db="EMBL/GenBank/DDBJ databases">
        <title>The genome sequence of Novosphingobium sp. 1Y9A.</title>
        <authorList>
            <person name="Liu Y."/>
        </authorList>
    </citation>
    <scope>NUCLEOTIDE SEQUENCE [LARGE SCALE GENOMIC DNA]</scope>
    <source>
        <strain evidence="4 5">1Y9A</strain>
    </source>
</reference>
<feature type="signal peptide" evidence="1">
    <location>
        <begin position="1"/>
        <end position="24"/>
    </location>
</feature>
<dbReference type="EMBL" id="JADQDC010000011">
    <property type="protein sequence ID" value="MBF9152363.1"/>
    <property type="molecule type" value="Genomic_DNA"/>
</dbReference>
<dbReference type="SUPFAM" id="SSF160935">
    <property type="entry name" value="VPA0735-like"/>
    <property type="match status" value="1"/>
</dbReference>
<dbReference type="PROSITE" id="PS51257">
    <property type="entry name" value="PROKAR_LIPOPROTEIN"/>
    <property type="match status" value="1"/>
</dbReference>
<dbReference type="InterPro" id="IPR010679">
    <property type="entry name" value="DUF1254"/>
</dbReference>
<keyword evidence="5" id="KW-1185">Reference proteome</keyword>
<dbReference type="PANTHER" id="PTHR36509">
    <property type="entry name" value="BLL3101 PROTEIN"/>
    <property type="match status" value="1"/>
</dbReference>
<feature type="chain" id="PRO_5045598855" evidence="1">
    <location>
        <begin position="25"/>
        <end position="474"/>
    </location>
</feature>
<evidence type="ECO:0000313" key="5">
    <source>
        <dbReference type="Proteomes" id="UP000600799"/>
    </source>
</evidence>
<accession>A0ABS0HJF0</accession>
<evidence type="ECO:0000259" key="3">
    <source>
        <dbReference type="Pfam" id="PF06863"/>
    </source>
</evidence>
<evidence type="ECO:0000313" key="4">
    <source>
        <dbReference type="EMBL" id="MBF9152363.1"/>
    </source>
</evidence>
<evidence type="ECO:0000259" key="2">
    <source>
        <dbReference type="Pfam" id="PF06742"/>
    </source>
</evidence>
<feature type="domain" description="DUF1254" evidence="3">
    <location>
        <begin position="93"/>
        <end position="223"/>
    </location>
</feature>
<gene>
    <name evidence="4" type="ORF">I2488_15250</name>
</gene>
<dbReference type="Pfam" id="PF06863">
    <property type="entry name" value="DUF1254"/>
    <property type="match status" value="1"/>
</dbReference>
<comment type="caution">
    <text evidence="4">The sequence shown here is derived from an EMBL/GenBank/DDBJ whole genome shotgun (WGS) entry which is preliminary data.</text>
</comment>